<proteinExistence type="inferred from homology"/>
<feature type="domain" description="THAP-type" evidence="8">
    <location>
        <begin position="1"/>
        <end position="79"/>
    </location>
</feature>
<dbReference type="AlphaFoldDB" id="A0A8C4R2C5"/>
<dbReference type="Proteomes" id="UP000694388">
    <property type="component" value="Unplaced"/>
</dbReference>
<dbReference type="Gene3D" id="6.20.210.20">
    <property type="entry name" value="THAP domain"/>
    <property type="match status" value="1"/>
</dbReference>
<evidence type="ECO:0000259" key="8">
    <source>
        <dbReference type="PROSITE" id="PS50950"/>
    </source>
</evidence>
<accession>A0A8C4R2C5</accession>
<keyword evidence="6" id="KW-0805">Transcription regulation</keyword>
<evidence type="ECO:0000256" key="4">
    <source>
        <dbReference type="ARBA" id="ARBA00023125"/>
    </source>
</evidence>
<dbReference type="PROSITE" id="PS50950">
    <property type="entry name" value="ZF_THAP"/>
    <property type="match status" value="1"/>
</dbReference>
<dbReference type="Ensembl" id="ENSEBUT00000023268.1">
    <property type="protein sequence ID" value="ENSEBUP00000022692.1"/>
    <property type="gene ID" value="ENSEBUG00000013979.1"/>
</dbReference>
<dbReference type="InterPro" id="IPR006612">
    <property type="entry name" value="THAP_Znf"/>
</dbReference>
<dbReference type="SUPFAM" id="SSF57716">
    <property type="entry name" value="Glucocorticoid receptor-like (DNA-binding domain)"/>
    <property type="match status" value="1"/>
</dbReference>
<evidence type="ECO:0000313" key="9">
    <source>
        <dbReference type="Ensembl" id="ENSEBUP00000022677.1"/>
    </source>
</evidence>
<dbReference type="PANTHER" id="PTHR46600">
    <property type="entry name" value="THAP DOMAIN-CONTAINING"/>
    <property type="match status" value="1"/>
</dbReference>
<dbReference type="GO" id="GO:0001935">
    <property type="term" value="P:endothelial cell proliferation"/>
    <property type="evidence" value="ECO:0007669"/>
    <property type="project" value="UniProtKB-UniRule"/>
</dbReference>
<evidence type="ECO:0000256" key="6">
    <source>
        <dbReference type="RuleBase" id="RU369073"/>
    </source>
</evidence>
<protein>
    <recommendedName>
        <fullName evidence="6">THAP domain-containing protein 1</fullName>
    </recommendedName>
</protein>
<dbReference type="Ensembl" id="ENSEBUT00000023255.1">
    <property type="protein sequence ID" value="ENSEBUP00000022677.1"/>
    <property type="gene ID" value="ENSEBUG00000013979.1"/>
</dbReference>
<feature type="region of interest" description="Disordered" evidence="7">
    <location>
        <begin position="153"/>
        <end position="172"/>
    </location>
</feature>
<comment type="similarity">
    <text evidence="6">Belongs to the THAP1 family.</text>
</comment>
<keyword evidence="1" id="KW-0479">Metal-binding</keyword>
<dbReference type="OMA" id="TTNSCEN"/>
<keyword evidence="2 5" id="KW-0863">Zinc-finger</keyword>
<organism evidence="9 10">
    <name type="scientific">Eptatretus burgeri</name>
    <name type="common">Inshore hagfish</name>
    <dbReference type="NCBI Taxonomy" id="7764"/>
    <lineage>
        <taxon>Eukaryota</taxon>
        <taxon>Metazoa</taxon>
        <taxon>Chordata</taxon>
        <taxon>Craniata</taxon>
        <taxon>Vertebrata</taxon>
        <taxon>Cyclostomata</taxon>
        <taxon>Myxini</taxon>
        <taxon>Myxiniformes</taxon>
        <taxon>Myxinidae</taxon>
        <taxon>Eptatretinae</taxon>
        <taxon>Eptatretus</taxon>
    </lineage>
</organism>
<dbReference type="SMART" id="SM00692">
    <property type="entry name" value="DM3"/>
    <property type="match status" value="1"/>
</dbReference>
<dbReference type="GO" id="GO:0005654">
    <property type="term" value="C:nucleoplasm"/>
    <property type="evidence" value="ECO:0007669"/>
    <property type="project" value="UniProtKB-SubCell"/>
</dbReference>
<keyword evidence="3" id="KW-0862">Zinc</keyword>
<dbReference type="Pfam" id="PF05485">
    <property type="entry name" value="THAP"/>
    <property type="match status" value="1"/>
</dbReference>
<dbReference type="SMART" id="SM00980">
    <property type="entry name" value="THAP"/>
    <property type="match status" value="1"/>
</dbReference>
<evidence type="ECO:0000313" key="10">
    <source>
        <dbReference type="Proteomes" id="UP000694388"/>
    </source>
</evidence>
<dbReference type="GeneTree" id="ENSGT00930000152751"/>
<evidence type="ECO:0000256" key="7">
    <source>
        <dbReference type="SAM" id="MobiDB-lite"/>
    </source>
</evidence>
<reference evidence="9" key="1">
    <citation type="submission" date="2025-05" db="UniProtKB">
        <authorList>
            <consortium name="Ensembl"/>
        </authorList>
    </citation>
    <scope>IDENTIFICATION</scope>
</reference>
<keyword evidence="6" id="KW-0131">Cell cycle</keyword>
<evidence type="ECO:0000256" key="1">
    <source>
        <dbReference type="ARBA" id="ARBA00022723"/>
    </source>
</evidence>
<evidence type="ECO:0000256" key="5">
    <source>
        <dbReference type="PROSITE-ProRule" id="PRU00309"/>
    </source>
</evidence>
<keyword evidence="4 5" id="KW-0238">DNA-binding</keyword>
<dbReference type="GO" id="GO:0008270">
    <property type="term" value="F:zinc ion binding"/>
    <property type="evidence" value="ECO:0007669"/>
    <property type="project" value="UniProtKB-KW"/>
</dbReference>
<comment type="subcellular location">
    <subcellularLocation>
        <location evidence="6">Nucleus</location>
        <location evidence="6">Nucleoplasm</location>
    </subcellularLocation>
</comment>
<dbReference type="PANTHER" id="PTHR46600:SF11">
    <property type="entry name" value="THAP DOMAIN-CONTAINING PROTEIN 10"/>
    <property type="match status" value="1"/>
</dbReference>
<keyword evidence="6" id="KW-0804">Transcription</keyword>
<dbReference type="GO" id="GO:0043565">
    <property type="term" value="F:sequence-specific DNA binding"/>
    <property type="evidence" value="ECO:0007669"/>
    <property type="project" value="UniProtKB-UniRule"/>
</dbReference>
<dbReference type="GO" id="GO:0003700">
    <property type="term" value="F:DNA-binding transcription factor activity"/>
    <property type="evidence" value="ECO:0007669"/>
    <property type="project" value="UniProtKB-UniRule"/>
</dbReference>
<comment type="function">
    <text evidence="6">DNA-binding transcription regulator that regulates endothelial cell proliferation and G1/S cell-cycle progression. Specifically binds the 5'-[AT]NTNN[GT]GGCA[AGT]-3' core DNA sequence and acts by modulating expression of pRB-E2F cell-cycle target genes.</text>
</comment>
<keyword evidence="10" id="KW-1185">Reference proteome</keyword>
<keyword evidence="6" id="KW-0175">Coiled coil</keyword>
<sequence>MTGCCAIGCTNRSERGFKMYRFPADPGRKKIWENKVRRLRWTPTSGSFLCQKHFDAQQFENRRIDGKWKLKCHAVPTIFFHHKSLKPRKCSKKTSANRLATEKVVKKRAILPDHSYCAAPPADSSSREPDLMKDCADKTEGFEILKIKVEDLQSDGPLDSEGGMVRTVKTEP</sequence>
<name>A0A8C4R2C5_EPTBU</name>
<evidence type="ECO:0000256" key="2">
    <source>
        <dbReference type="ARBA" id="ARBA00022771"/>
    </source>
</evidence>
<dbReference type="InterPro" id="IPR026516">
    <property type="entry name" value="THAP1/10"/>
</dbReference>
<keyword evidence="6" id="KW-0539">Nucleus</keyword>
<dbReference type="InterPro" id="IPR038441">
    <property type="entry name" value="THAP_Znf_sf"/>
</dbReference>
<evidence type="ECO:0000256" key="3">
    <source>
        <dbReference type="ARBA" id="ARBA00022833"/>
    </source>
</evidence>